<evidence type="ECO:0000256" key="5">
    <source>
        <dbReference type="ARBA" id="ARBA00022968"/>
    </source>
</evidence>
<dbReference type="InterPro" id="IPR050922">
    <property type="entry name" value="LytR/CpsA/Psr_CW_biosynth"/>
</dbReference>
<sequence>MKRIRLLIQMAAAIWILQSCSPLWGDSSSQEKIPEKDSKESFETDKDLKSPFPLSLAPEQEPIKVLIIGSDHRQNDAARSDTLMVAQYHPPQQSLKILSIMRDTYVYIPGYGKSKINHSYSWGGEELLKTTIKENFNITIDHVVNIDFEGFVELVDSMIPGGIEVSLTEKMINYWDWDKQPGQQRLHGEDLLQYVRFRGDETNDFGRVDRQQEVMKKIQEEVLGNIKSGDGLKTVINLIKKGTNVVETDMQIHELIPYGASTIVNPIQSVETLRIPVRNSYKDVLTNNAGLVLQIDKNQNVDAIKQFFY</sequence>
<keyword evidence="9" id="KW-0804">Transcription</keyword>
<protein>
    <recommendedName>
        <fullName evidence="11">Regulatory protein MsrR</fullName>
    </recommendedName>
</protein>
<feature type="region of interest" description="Disordered" evidence="12">
    <location>
        <begin position="25"/>
        <end position="54"/>
    </location>
</feature>
<comment type="similarity">
    <text evidence="2">Belongs to the LytR/CpsA/Psr (LCP) family.</text>
</comment>
<reference evidence="14 15" key="1">
    <citation type="submission" date="2021-01" db="EMBL/GenBank/DDBJ databases">
        <title>Genomic Encyclopedia of Type Strains, Phase IV (KMG-IV): sequencing the most valuable type-strain genomes for metagenomic binning, comparative biology and taxonomic classification.</title>
        <authorList>
            <person name="Goeker M."/>
        </authorList>
    </citation>
    <scope>NUCLEOTIDE SEQUENCE [LARGE SCALE GENOMIC DNA]</scope>
    <source>
        <strain evidence="14 15">DSM 24834</strain>
    </source>
</reference>
<keyword evidence="7" id="KW-0805">Transcription regulation</keyword>
<organism evidence="14 15">
    <name type="scientific">Rossellomorea pakistanensis</name>
    <dbReference type="NCBI Taxonomy" id="992288"/>
    <lineage>
        <taxon>Bacteria</taxon>
        <taxon>Bacillati</taxon>
        <taxon>Bacillota</taxon>
        <taxon>Bacilli</taxon>
        <taxon>Bacillales</taxon>
        <taxon>Bacillaceae</taxon>
        <taxon>Rossellomorea</taxon>
    </lineage>
</organism>
<keyword evidence="15" id="KW-1185">Reference proteome</keyword>
<dbReference type="EMBL" id="JAFBDZ010000001">
    <property type="protein sequence ID" value="MBM7584218.1"/>
    <property type="molecule type" value="Genomic_DNA"/>
</dbReference>
<evidence type="ECO:0000256" key="3">
    <source>
        <dbReference type="ARBA" id="ARBA00022475"/>
    </source>
</evidence>
<evidence type="ECO:0000259" key="13">
    <source>
        <dbReference type="Pfam" id="PF03816"/>
    </source>
</evidence>
<keyword evidence="3" id="KW-1003">Cell membrane</keyword>
<keyword evidence="6" id="KW-1133">Transmembrane helix</keyword>
<feature type="compositionally biased region" description="Basic and acidic residues" evidence="12">
    <location>
        <begin position="32"/>
        <end position="49"/>
    </location>
</feature>
<evidence type="ECO:0000256" key="4">
    <source>
        <dbReference type="ARBA" id="ARBA00022692"/>
    </source>
</evidence>
<evidence type="ECO:0000256" key="9">
    <source>
        <dbReference type="ARBA" id="ARBA00023163"/>
    </source>
</evidence>
<keyword evidence="8" id="KW-0472">Membrane</keyword>
<evidence type="ECO:0000256" key="7">
    <source>
        <dbReference type="ARBA" id="ARBA00023015"/>
    </source>
</evidence>
<dbReference type="Pfam" id="PF03816">
    <property type="entry name" value="LytR_cpsA_psr"/>
    <property type="match status" value="1"/>
</dbReference>
<dbReference type="PANTHER" id="PTHR33392:SF8">
    <property type="entry name" value="REGULATORY PROTEIN MSRR"/>
    <property type="match status" value="1"/>
</dbReference>
<comment type="caution">
    <text evidence="14">The sequence shown here is derived from an EMBL/GenBank/DDBJ whole genome shotgun (WGS) entry which is preliminary data.</text>
</comment>
<keyword evidence="4" id="KW-0812">Transmembrane</keyword>
<gene>
    <name evidence="14" type="ORF">JOC86_000755</name>
</gene>
<evidence type="ECO:0000313" key="14">
    <source>
        <dbReference type="EMBL" id="MBM7584218.1"/>
    </source>
</evidence>
<dbReference type="InterPro" id="IPR004474">
    <property type="entry name" value="LytR_CpsA_psr"/>
</dbReference>
<comment type="subcellular location">
    <subcellularLocation>
        <location evidence="1">Cell membrane</location>
        <topology evidence="1">Single-pass type II membrane protein</topology>
    </subcellularLocation>
</comment>
<name>A0ABS2N8R0_9BACI</name>
<evidence type="ECO:0000256" key="8">
    <source>
        <dbReference type="ARBA" id="ARBA00023136"/>
    </source>
</evidence>
<accession>A0ABS2N8R0</accession>
<feature type="domain" description="Cell envelope-related transcriptional attenuator" evidence="13">
    <location>
        <begin position="79"/>
        <end position="222"/>
    </location>
</feature>
<dbReference type="Gene3D" id="3.40.630.190">
    <property type="entry name" value="LCP protein"/>
    <property type="match status" value="1"/>
</dbReference>
<evidence type="ECO:0000256" key="10">
    <source>
        <dbReference type="ARBA" id="ARBA00037178"/>
    </source>
</evidence>
<dbReference type="PANTHER" id="PTHR33392">
    <property type="entry name" value="POLYISOPRENYL-TEICHOIC ACID--PEPTIDOGLYCAN TEICHOIC ACID TRANSFERASE TAGU"/>
    <property type="match status" value="1"/>
</dbReference>
<evidence type="ECO:0000256" key="2">
    <source>
        <dbReference type="ARBA" id="ARBA00006068"/>
    </source>
</evidence>
<evidence type="ECO:0000256" key="12">
    <source>
        <dbReference type="SAM" id="MobiDB-lite"/>
    </source>
</evidence>
<dbReference type="NCBIfam" id="TIGR00350">
    <property type="entry name" value="lytR_cpsA_psr"/>
    <property type="match status" value="1"/>
</dbReference>
<evidence type="ECO:0000256" key="1">
    <source>
        <dbReference type="ARBA" id="ARBA00004401"/>
    </source>
</evidence>
<comment type="function">
    <text evidence="10">Involved in SarA attenuation. Affects resistance to oxacillin and teicoplanin, as well as the synthesis of virulence factors.</text>
</comment>
<evidence type="ECO:0000256" key="11">
    <source>
        <dbReference type="ARBA" id="ARBA00040752"/>
    </source>
</evidence>
<proteinExistence type="inferred from homology"/>
<dbReference type="Proteomes" id="UP001646157">
    <property type="component" value="Unassembled WGS sequence"/>
</dbReference>
<evidence type="ECO:0000256" key="6">
    <source>
        <dbReference type="ARBA" id="ARBA00022989"/>
    </source>
</evidence>
<keyword evidence="5" id="KW-0735">Signal-anchor</keyword>
<dbReference type="RefSeq" id="WP_205168400.1">
    <property type="nucleotide sequence ID" value="NZ_JAFBDZ010000001.1"/>
</dbReference>
<evidence type="ECO:0000313" key="15">
    <source>
        <dbReference type="Proteomes" id="UP001646157"/>
    </source>
</evidence>
<dbReference type="PROSITE" id="PS51257">
    <property type="entry name" value="PROKAR_LIPOPROTEIN"/>
    <property type="match status" value="1"/>
</dbReference>